<feature type="region of interest" description="Disordered" evidence="2">
    <location>
        <begin position="467"/>
        <end position="487"/>
    </location>
</feature>
<feature type="region of interest" description="Disordered" evidence="2">
    <location>
        <begin position="143"/>
        <end position="216"/>
    </location>
</feature>
<feature type="transmembrane region" description="Helical" evidence="3">
    <location>
        <begin position="20"/>
        <end position="37"/>
    </location>
</feature>
<name>A0A3L6LDQ3_9TRYP</name>
<feature type="region of interest" description="Disordered" evidence="2">
    <location>
        <begin position="564"/>
        <end position="583"/>
    </location>
</feature>
<organism evidence="4">
    <name type="scientific">Trypanosoma brucei equiperdum</name>
    <dbReference type="NCBI Taxonomy" id="630700"/>
    <lineage>
        <taxon>Eukaryota</taxon>
        <taxon>Discoba</taxon>
        <taxon>Euglenozoa</taxon>
        <taxon>Kinetoplastea</taxon>
        <taxon>Metakinetoplastina</taxon>
        <taxon>Trypanosomatida</taxon>
        <taxon>Trypanosomatidae</taxon>
        <taxon>Trypanosoma</taxon>
    </lineage>
</organism>
<evidence type="ECO:0000256" key="1">
    <source>
        <dbReference type="SAM" id="Coils"/>
    </source>
</evidence>
<dbReference type="EMBL" id="QSBY01000001">
    <property type="protein sequence ID" value="RHW74435.1"/>
    <property type="molecule type" value="Genomic_DNA"/>
</dbReference>
<accession>A0A3L6LDQ3</accession>
<feature type="compositionally biased region" description="Polar residues" evidence="2">
    <location>
        <begin position="161"/>
        <end position="187"/>
    </location>
</feature>
<feature type="compositionally biased region" description="Basic and acidic residues" evidence="2">
    <location>
        <begin position="196"/>
        <end position="209"/>
    </location>
</feature>
<proteinExistence type="predicted"/>
<dbReference type="Proteomes" id="UP000266743">
    <property type="component" value="Chromosome 1"/>
</dbReference>
<feature type="compositionally biased region" description="Basic and acidic residues" evidence="2">
    <location>
        <begin position="467"/>
        <end position="477"/>
    </location>
</feature>
<dbReference type="AlphaFoldDB" id="A0A3L6LDQ3"/>
<protein>
    <submittedName>
        <fullName evidence="4">Uncharacterized protein</fullName>
    </submittedName>
</protein>
<comment type="caution">
    <text evidence="4">The sequence shown here is derived from an EMBL/GenBank/DDBJ whole genome shotgun (WGS) entry which is preliminary data.</text>
</comment>
<feature type="compositionally biased region" description="Basic and acidic residues" evidence="2">
    <location>
        <begin position="150"/>
        <end position="160"/>
    </location>
</feature>
<keyword evidence="3" id="KW-0812">Transmembrane</keyword>
<feature type="coiled-coil region" evidence="1">
    <location>
        <begin position="297"/>
        <end position="389"/>
    </location>
</feature>
<reference evidence="4" key="1">
    <citation type="submission" date="2018-09" db="EMBL/GenBank/DDBJ databases">
        <title>whole genome sequence of T. equiperdum IVM-t1 strain.</title>
        <authorList>
            <person name="Suganuma K."/>
        </authorList>
    </citation>
    <scope>NUCLEOTIDE SEQUENCE [LARGE SCALE GENOMIC DNA]</scope>
    <source>
        <strain evidence="4">IVM-t1</strain>
    </source>
</reference>
<keyword evidence="3" id="KW-1133">Transmembrane helix</keyword>
<evidence type="ECO:0000256" key="2">
    <source>
        <dbReference type="SAM" id="MobiDB-lite"/>
    </source>
</evidence>
<gene>
    <name evidence="4" type="ORF">DPX39_010038500</name>
</gene>
<keyword evidence="3" id="KW-0472">Membrane</keyword>
<evidence type="ECO:0000256" key="3">
    <source>
        <dbReference type="SAM" id="Phobius"/>
    </source>
</evidence>
<evidence type="ECO:0000313" key="4">
    <source>
        <dbReference type="EMBL" id="RHW74435.1"/>
    </source>
</evidence>
<sequence length="656" mass="72183">MLKFARNLVVLIIKLGRESLLLCLFVFFSFFLRFQIYNYHNMEGTCLMAHATSVRCGDNDDLLVPTGDPPAPYQSPSGGRSYYPTRLFKRGTHSLRKAPDEREHAQLGAHHCATINSRKKVGISGQQRSRGVSGHLRLGAAAAPLLGRYRPHESAQKKSNTETFAEQRSSRSYSALGQSRGSLSQDQGVFGNAEGASHRAMGENREKSNDLPNTPTVLMPRAEQGCMQRNGGIPTASSKAAKGPDSFADNKQLGTYTKSEYAPPALSCADAACIHGRDGILDYISMCHRLRGCHDELRNKDAELDKLRRYLASLESENAVVISRLEAEIKNMVRQHKKKLADVNERHERKFDKVLSENLAFHERVVKEAESLRAELNQERLEHARTRCELQETQHLSNLFKQQLECFQVTGIPGEVRQGSGSLATEAHRCRPCADKKTYSAAVEAPAPGWEVGEELVAEEDCKIDAGIDESNGRHSPSEGLLSTQTCGVPLGNDAEALNLHEGTSADVSVPSFNCSAVFELGGSEGPSFTSVIKEGVIPDRVEILVGTRNPIKRDIIEAEELPPTEKVPPPADQQGGAGNAWFDKQGKPTVNPFLLCNRAAVEERYRPVDGMRRPSAHLFDEFVGREAVLCKELMRALLEKEKHVAELKSAGIASP</sequence>
<keyword evidence="1" id="KW-0175">Coiled coil</keyword>